<keyword evidence="1" id="KW-0805">Transcription regulation</keyword>
<dbReference type="Proteomes" id="UP001174909">
    <property type="component" value="Unassembled WGS sequence"/>
</dbReference>
<evidence type="ECO:0000259" key="4">
    <source>
        <dbReference type="PROSITE" id="PS50956"/>
    </source>
</evidence>
<organism evidence="5 6">
    <name type="scientific">Geodia barretti</name>
    <name type="common">Barrett's horny sponge</name>
    <dbReference type="NCBI Taxonomy" id="519541"/>
    <lineage>
        <taxon>Eukaryota</taxon>
        <taxon>Metazoa</taxon>
        <taxon>Porifera</taxon>
        <taxon>Demospongiae</taxon>
        <taxon>Heteroscleromorpha</taxon>
        <taxon>Tetractinellida</taxon>
        <taxon>Astrophorina</taxon>
        <taxon>Geodiidae</taxon>
        <taxon>Geodia</taxon>
    </lineage>
</organism>
<keyword evidence="2" id="KW-0238">DNA-binding</keyword>
<dbReference type="InterPro" id="IPR036390">
    <property type="entry name" value="WH_DNA-bd_sf"/>
</dbReference>
<dbReference type="SMART" id="SM00344">
    <property type="entry name" value="HTH_ASNC"/>
    <property type="match status" value="1"/>
</dbReference>
<name>A0AA35SNF5_GEOBA</name>
<dbReference type="InterPro" id="IPR019888">
    <property type="entry name" value="Tscrpt_reg_AsnC-like"/>
</dbReference>
<dbReference type="InterPro" id="IPR036388">
    <property type="entry name" value="WH-like_DNA-bd_sf"/>
</dbReference>
<reference evidence="5" key="1">
    <citation type="submission" date="2023-03" db="EMBL/GenBank/DDBJ databases">
        <authorList>
            <person name="Steffen K."/>
            <person name="Cardenas P."/>
        </authorList>
    </citation>
    <scope>NUCLEOTIDE SEQUENCE</scope>
</reference>
<protein>
    <submittedName>
        <fullName evidence="5">Uncharacterized HTH-type transcriptional regulator PF1231</fullName>
    </submittedName>
</protein>
<keyword evidence="3" id="KW-0804">Transcription</keyword>
<dbReference type="PROSITE" id="PS50956">
    <property type="entry name" value="HTH_ASNC_2"/>
    <property type="match status" value="1"/>
</dbReference>
<evidence type="ECO:0000256" key="3">
    <source>
        <dbReference type="ARBA" id="ARBA00023163"/>
    </source>
</evidence>
<dbReference type="EMBL" id="CASHTH010002625">
    <property type="protein sequence ID" value="CAI8032774.1"/>
    <property type="molecule type" value="Genomic_DNA"/>
</dbReference>
<dbReference type="InterPro" id="IPR019887">
    <property type="entry name" value="Tscrpt_reg_AsnC/Lrp_C"/>
</dbReference>
<dbReference type="InterPro" id="IPR011991">
    <property type="entry name" value="ArsR-like_HTH"/>
</dbReference>
<evidence type="ECO:0000256" key="2">
    <source>
        <dbReference type="ARBA" id="ARBA00023125"/>
    </source>
</evidence>
<dbReference type="GO" id="GO:0043565">
    <property type="term" value="F:sequence-specific DNA binding"/>
    <property type="evidence" value="ECO:0007669"/>
    <property type="project" value="InterPro"/>
</dbReference>
<evidence type="ECO:0000313" key="5">
    <source>
        <dbReference type="EMBL" id="CAI8032774.1"/>
    </source>
</evidence>
<sequence>MDRIDVAIVDILSTDGRASNAQIARHVGVSEGTVRRRLKRMVEEDVVQFRVISDPKGLGRMSQCMVGVTVEPSEVDAVLAQVCSREEVTFAACTTGSYDLMLCISVDSSDKLGDFLLTDLGSIPGIHRIESYLLLSVGKDSLGQFAG</sequence>
<dbReference type="GO" id="GO:0005829">
    <property type="term" value="C:cytosol"/>
    <property type="evidence" value="ECO:0007669"/>
    <property type="project" value="TreeGrafter"/>
</dbReference>
<dbReference type="InterPro" id="IPR000485">
    <property type="entry name" value="AsnC-type_HTH_dom"/>
</dbReference>
<dbReference type="PANTHER" id="PTHR30154:SF34">
    <property type="entry name" value="TRANSCRIPTIONAL REGULATOR AZLB"/>
    <property type="match status" value="1"/>
</dbReference>
<dbReference type="Pfam" id="PF01037">
    <property type="entry name" value="AsnC_trans_reg"/>
    <property type="match status" value="1"/>
</dbReference>
<dbReference type="SUPFAM" id="SSF54909">
    <property type="entry name" value="Dimeric alpha+beta barrel"/>
    <property type="match status" value="1"/>
</dbReference>
<dbReference type="Pfam" id="PF13404">
    <property type="entry name" value="HTH_AsnC-type"/>
    <property type="match status" value="1"/>
</dbReference>
<gene>
    <name evidence="5" type="ORF">GBAR_LOCUS18506</name>
</gene>
<dbReference type="AlphaFoldDB" id="A0AA35SNF5"/>
<dbReference type="Gene3D" id="3.30.70.920">
    <property type="match status" value="1"/>
</dbReference>
<dbReference type="GO" id="GO:0043200">
    <property type="term" value="P:response to amino acid"/>
    <property type="evidence" value="ECO:0007669"/>
    <property type="project" value="TreeGrafter"/>
</dbReference>
<proteinExistence type="predicted"/>
<comment type="caution">
    <text evidence="5">The sequence shown here is derived from an EMBL/GenBank/DDBJ whole genome shotgun (WGS) entry which is preliminary data.</text>
</comment>
<evidence type="ECO:0000256" key="1">
    <source>
        <dbReference type="ARBA" id="ARBA00023015"/>
    </source>
</evidence>
<dbReference type="CDD" id="cd00090">
    <property type="entry name" value="HTH_ARSR"/>
    <property type="match status" value="1"/>
</dbReference>
<accession>A0AA35SNF5</accession>
<dbReference type="Gene3D" id="1.10.10.10">
    <property type="entry name" value="Winged helix-like DNA-binding domain superfamily/Winged helix DNA-binding domain"/>
    <property type="match status" value="1"/>
</dbReference>
<feature type="domain" description="HTH asnC-type" evidence="4">
    <location>
        <begin position="1"/>
        <end position="61"/>
    </location>
</feature>
<dbReference type="PANTHER" id="PTHR30154">
    <property type="entry name" value="LEUCINE-RESPONSIVE REGULATORY PROTEIN"/>
    <property type="match status" value="1"/>
</dbReference>
<dbReference type="PRINTS" id="PR00033">
    <property type="entry name" value="HTHASNC"/>
</dbReference>
<dbReference type="SUPFAM" id="SSF46785">
    <property type="entry name" value="Winged helix' DNA-binding domain"/>
    <property type="match status" value="1"/>
</dbReference>
<evidence type="ECO:0000313" key="6">
    <source>
        <dbReference type="Proteomes" id="UP001174909"/>
    </source>
</evidence>
<keyword evidence="6" id="KW-1185">Reference proteome</keyword>
<dbReference type="InterPro" id="IPR011008">
    <property type="entry name" value="Dimeric_a/b-barrel"/>
</dbReference>